<evidence type="ECO:0000256" key="5">
    <source>
        <dbReference type="ARBA" id="ARBA00022840"/>
    </source>
</evidence>
<keyword evidence="6 7" id="KW-0057">Aromatic amino acid biosynthesis</keyword>
<dbReference type="UniPathway" id="UPA00053">
    <property type="reaction ID" value="UER00088"/>
</dbReference>
<feature type="binding site" evidence="7">
    <location>
        <position position="17"/>
    </location>
    <ligand>
        <name>Mg(2+)</name>
        <dbReference type="ChEBI" id="CHEBI:18420"/>
    </ligand>
</feature>
<dbReference type="AlphaFoldDB" id="A0A0K1JQB7"/>
<dbReference type="Gene3D" id="3.40.50.300">
    <property type="entry name" value="P-loop containing nucleotide triphosphate hydrolases"/>
    <property type="match status" value="1"/>
</dbReference>
<accession>A0A0K1JQB7</accession>
<comment type="similarity">
    <text evidence="7">Belongs to the shikimate kinase family.</text>
</comment>
<dbReference type="OrthoDB" id="9800332at2"/>
<evidence type="ECO:0000313" key="8">
    <source>
        <dbReference type="EMBL" id="AKU18922.1"/>
    </source>
</evidence>
<keyword evidence="2 7" id="KW-0808">Transferase</keyword>
<keyword evidence="4 7" id="KW-0418">Kinase</keyword>
<feature type="binding site" evidence="7">
    <location>
        <position position="35"/>
    </location>
    <ligand>
        <name>substrate</name>
    </ligand>
</feature>
<keyword evidence="5 7" id="KW-0067">ATP-binding</keyword>
<dbReference type="InterPro" id="IPR031322">
    <property type="entry name" value="Shikimate/glucono_kinase"/>
</dbReference>
<dbReference type="PATRIC" id="fig|571913.6.peg.2833"/>
<evidence type="ECO:0000313" key="9">
    <source>
        <dbReference type="Proteomes" id="UP000066480"/>
    </source>
</evidence>
<comment type="cofactor">
    <cofactor evidence="7">
        <name>Mg(2+)</name>
        <dbReference type="ChEBI" id="CHEBI:18420"/>
    </cofactor>
    <text evidence="7">Binds 1 Mg(2+) ion per subunit.</text>
</comment>
<comment type="subunit">
    <text evidence="7">Monomer.</text>
</comment>
<evidence type="ECO:0000256" key="6">
    <source>
        <dbReference type="ARBA" id="ARBA00023141"/>
    </source>
</evidence>
<dbReference type="GO" id="GO:0004765">
    <property type="term" value="F:shikimate kinase activity"/>
    <property type="evidence" value="ECO:0007669"/>
    <property type="project" value="UniProtKB-UniRule"/>
</dbReference>
<feature type="binding site" evidence="7">
    <location>
        <position position="118"/>
    </location>
    <ligand>
        <name>ATP</name>
        <dbReference type="ChEBI" id="CHEBI:30616"/>
    </ligand>
</feature>
<dbReference type="PANTHER" id="PTHR21087">
    <property type="entry name" value="SHIKIMATE KINASE"/>
    <property type="match status" value="1"/>
</dbReference>
<dbReference type="GO" id="GO:0005524">
    <property type="term" value="F:ATP binding"/>
    <property type="evidence" value="ECO:0007669"/>
    <property type="project" value="UniProtKB-UniRule"/>
</dbReference>
<dbReference type="HAMAP" id="MF_00109">
    <property type="entry name" value="Shikimate_kinase"/>
    <property type="match status" value="1"/>
</dbReference>
<evidence type="ECO:0000256" key="3">
    <source>
        <dbReference type="ARBA" id="ARBA00022741"/>
    </source>
</evidence>
<comment type="catalytic activity">
    <reaction evidence="7">
        <text>shikimate + ATP = 3-phosphoshikimate + ADP + H(+)</text>
        <dbReference type="Rhea" id="RHEA:13121"/>
        <dbReference type="ChEBI" id="CHEBI:15378"/>
        <dbReference type="ChEBI" id="CHEBI:30616"/>
        <dbReference type="ChEBI" id="CHEBI:36208"/>
        <dbReference type="ChEBI" id="CHEBI:145989"/>
        <dbReference type="ChEBI" id="CHEBI:456216"/>
        <dbReference type="EC" id="2.7.1.71"/>
    </reaction>
</comment>
<name>A0A0K1JQB7_9MICO</name>
<dbReference type="SUPFAM" id="SSF52540">
    <property type="entry name" value="P-loop containing nucleoside triphosphate hydrolases"/>
    <property type="match status" value="1"/>
</dbReference>
<dbReference type="Pfam" id="PF01202">
    <property type="entry name" value="SKI"/>
    <property type="match status" value="1"/>
</dbReference>
<evidence type="ECO:0000256" key="2">
    <source>
        <dbReference type="ARBA" id="ARBA00022679"/>
    </source>
</evidence>
<protein>
    <recommendedName>
        <fullName evidence="7">Shikimate kinase</fullName>
        <shortName evidence="7">SK</shortName>
        <ecNumber evidence="7">2.7.1.71</ecNumber>
    </recommendedName>
</protein>
<evidence type="ECO:0000256" key="4">
    <source>
        <dbReference type="ARBA" id="ARBA00022777"/>
    </source>
</evidence>
<dbReference type="Proteomes" id="UP000066480">
    <property type="component" value="Chromosome"/>
</dbReference>
<keyword evidence="7" id="KW-0479">Metal-binding</keyword>
<evidence type="ECO:0000256" key="7">
    <source>
        <dbReference type="HAMAP-Rule" id="MF_00109"/>
    </source>
</evidence>
<feature type="binding site" evidence="7">
    <location>
        <position position="59"/>
    </location>
    <ligand>
        <name>substrate</name>
    </ligand>
</feature>
<dbReference type="InterPro" id="IPR027417">
    <property type="entry name" value="P-loop_NTPase"/>
</dbReference>
<evidence type="ECO:0000256" key="1">
    <source>
        <dbReference type="ARBA" id="ARBA00022605"/>
    </source>
</evidence>
<keyword evidence="1 7" id="KW-0028">Amino-acid biosynthesis</keyword>
<dbReference type="GO" id="GO:0009423">
    <property type="term" value="P:chorismate biosynthetic process"/>
    <property type="evidence" value="ECO:0007669"/>
    <property type="project" value="UniProtKB-UniRule"/>
</dbReference>
<comment type="subcellular location">
    <subcellularLocation>
        <location evidence="7">Cytoplasm</location>
    </subcellularLocation>
</comment>
<dbReference type="CDD" id="cd00464">
    <property type="entry name" value="SK"/>
    <property type="match status" value="1"/>
</dbReference>
<dbReference type="GO" id="GO:0005829">
    <property type="term" value="C:cytosol"/>
    <property type="evidence" value="ECO:0007669"/>
    <property type="project" value="TreeGrafter"/>
</dbReference>
<feature type="binding site" evidence="7">
    <location>
        <position position="81"/>
    </location>
    <ligand>
        <name>substrate</name>
    </ligand>
</feature>
<gene>
    <name evidence="7" type="primary">aroK</name>
    <name evidence="8" type="ORF">VV02_13940</name>
</gene>
<keyword evidence="9" id="KW-1185">Reference proteome</keyword>
<feature type="binding site" evidence="7">
    <location>
        <position position="153"/>
    </location>
    <ligand>
        <name>ATP</name>
        <dbReference type="ChEBI" id="CHEBI:30616"/>
    </ligand>
</feature>
<sequence>MSRPQVVLIGPPGSGKTTTGRAVAERLGVEFLDTDEMVEESAGRSISEIFVEDGEPAFRALEADAVITALSTHSGVLALGGGAPMQAAVAQALGGHTVVFLDVTITDAARRIGFDGTRPLLAVNPRATWTRLMTQRRPTYEQLATVSVDTAGRSADEVADDIVARRSSEDA</sequence>
<reference evidence="8 9" key="1">
    <citation type="submission" date="2015-03" db="EMBL/GenBank/DDBJ databases">
        <title>Luteipulveratus halotolerans sp. nov., a novel actinobacterium (Dermacoccaceae) from Sarawak, Malaysia.</title>
        <authorList>
            <person name="Juboi H."/>
            <person name="Basik A."/>
            <person name="Shamsul S.S."/>
            <person name="Arnold P."/>
            <person name="Schmitt E.K."/>
            <person name="Sanglier J.-J."/>
            <person name="Yeo T."/>
        </authorList>
    </citation>
    <scope>NUCLEOTIDE SEQUENCE [LARGE SCALE GENOMIC DNA]</scope>
    <source>
        <strain evidence="8 9">MN07-A0370</strain>
    </source>
</reference>
<keyword evidence="7" id="KW-0963">Cytoplasm</keyword>
<keyword evidence="7" id="KW-0460">Magnesium</keyword>
<dbReference type="GO" id="GO:0000287">
    <property type="term" value="F:magnesium ion binding"/>
    <property type="evidence" value="ECO:0007669"/>
    <property type="project" value="UniProtKB-UniRule"/>
</dbReference>
<organism evidence="8 9">
    <name type="scientific">Luteipulveratus mongoliensis</name>
    <dbReference type="NCBI Taxonomy" id="571913"/>
    <lineage>
        <taxon>Bacteria</taxon>
        <taxon>Bacillati</taxon>
        <taxon>Actinomycetota</taxon>
        <taxon>Actinomycetes</taxon>
        <taxon>Micrococcales</taxon>
        <taxon>Dermacoccaceae</taxon>
        <taxon>Luteipulveratus</taxon>
    </lineage>
</organism>
<keyword evidence="3 7" id="KW-0547">Nucleotide-binding</keyword>
<feature type="binding site" evidence="7">
    <location>
        <position position="136"/>
    </location>
    <ligand>
        <name>substrate</name>
    </ligand>
</feature>
<dbReference type="EMBL" id="CP011112">
    <property type="protein sequence ID" value="AKU18922.1"/>
    <property type="molecule type" value="Genomic_DNA"/>
</dbReference>
<dbReference type="STRING" id="571913.VV02_13940"/>
<comment type="pathway">
    <text evidence="7">Metabolic intermediate biosynthesis; chorismate biosynthesis; chorismate from D-erythrose 4-phosphate and phosphoenolpyruvate: step 5/7.</text>
</comment>
<dbReference type="EC" id="2.7.1.71" evidence="7"/>
<dbReference type="PANTHER" id="PTHR21087:SF16">
    <property type="entry name" value="SHIKIMATE KINASE 1, CHLOROPLASTIC"/>
    <property type="match status" value="1"/>
</dbReference>
<dbReference type="InterPro" id="IPR000623">
    <property type="entry name" value="Shikimate_kinase/TSH1"/>
</dbReference>
<proteinExistence type="inferred from homology"/>
<dbReference type="GO" id="GO:0009073">
    <property type="term" value="P:aromatic amino acid family biosynthetic process"/>
    <property type="evidence" value="ECO:0007669"/>
    <property type="project" value="UniProtKB-KW"/>
</dbReference>
<dbReference type="KEGG" id="lmoi:VV02_13940"/>
<comment type="function">
    <text evidence="7">Catalyzes the specific phosphorylation of the 3-hydroxyl group of shikimic acid using ATP as a cosubstrate.</text>
</comment>
<dbReference type="RefSeq" id="WP_052597002.1">
    <property type="nucleotide sequence ID" value="NZ_CP011112.1"/>
</dbReference>
<dbReference type="PRINTS" id="PR01100">
    <property type="entry name" value="SHIKIMTKNASE"/>
</dbReference>
<dbReference type="GO" id="GO:0008652">
    <property type="term" value="P:amino acid biosynthetic process"/>
    <property type="evidence" value="ECO:0007669"/>
    <property type="project" value="UniProtKB-KW"/>
</dbReference>
<feature type="binding site" evidence="7">
    <location>
        <begin position="13"/>
        <end position="18"/>
    </location>
    <ligand>
        <name>ATP</name>
        <dbReference type="ChEBI" id="CHEBI:30616"/>
    </ligand>
</feature>